<accession>A0A1C2JF12</accession>
<evidence type="ECO:0000313" key="2">
    <source>
        <dbReference type="Proteomes" id="UP000095008"/>
    </source>
</evidence>
<keyword evidence="2" id="KW-1185">Reference proteome</keyword>
<comment type="caution">
    <text evidence="1">The sequence shown here is derived from an EMBL/GenBank/DDBJ whole genome shotgun (WGS) entry which is preliminary data.</text>
</comment>
<protein>
    <recommendedName>
        <fullName evidence="3">Porin</fullName>
    </recommendedName>
</protein>
<organism evidence="1 2">
    <name type="scientific">Acidithiobacillus thiooxidans</name>
    <name type="common">Thiobacillus thiooxidans</name>
    <dbReference type="NCBI Taxonomy" id="930"/>
    <lineage>
        <taxon>Bacteria</taxon>
        <taxon>Pseudomonadati</taxon>
        <taxon>Pseudomonadota</taxon>
        <taxon>Acidithiobacillia</taxon>
        <taxon>Acidithiobacillales</taxon>
        <taxon>Acidithiobacillaceae</taxon>
        <taxon>Acidithiobacillus</taxon>
    </lineage>
</organism>
<reference evidence="1" key="1">
    <citation type="journal article" date="2016" name="Int. J. Mol. Sci.">
        <title>Comparative genomics of the extreme acidophile Acidithiobacillus thiooxidans reveals intraspecific divergence and niche adaptation.</title>
        <authorList>
            <person name="Zhang X."/>
            <person name="Feng X."/>
            <person name="Tao J."/>
            <person name="Ma L."/>
            <person name="Xiao Y."/>
            <person name="Liang Y."/>
            <person name="Liu X."/>
            <person name="Yin H."/>
        </authorList>
    </citation>
    <scope>NUCLEOTIDE SEQUENCE [LARGE SCALE GENOMIC DNA]</scope>
    <source>
        <strain evidence="1">DXS-W</strain>
    </source>
</reference>
<dbReference type="InterPro" id="IPR023614">
    <property type="entry name" value="Porin_dom_sf"/>
</dbReference>
<name>A0A1C2JF12_ACITH</name>
<proteinExistence type="predicted"/>
<evidence type="ECO:0008006" key="3">
    <source>
        <dbReference type="Google" id="ProtNLM"/>
    </source>
</evidence>
<dbReference type="OrthoDB" id="9125at2"/>
<dbReference type="RefSeq" id="WP_065973804.1">
    <property type="nucleotide sequence ID" value="NZ_LWRY01000036.1"/>
</dbReference>
<sequence>MGDATTTLTDAGSAQYTLKTGTAFSPFIAAQFMREWQNNSIFQKYDAKLFGQSGSVNATLWGGKLGVNIPGGNVFVAYNALTPHADSFGGGAIVSPYGNYTAMYASFMTNNLLSFGPGHAWRLGATYWAWQKQIRFIAGYSRFDTNYDGKTNGVYLDLTYFPKMLKGLSIRDRVAIDNGLKAYDGSSFIYNRLMLQYAF</sequence>
<evidence type="ECO:0000313" key="1">
    <source>
        <dbReference type="EMBL" id="OCX74577.1"/>
    </source>
</evidence>
<dbReference type="AlphaFoldDB" id="A0A1C2JF12"/>
<dbReference type="EMBL" id="LWRY01000036">
    <property type="protein sequence ID" value="OCX74577.1"/>
    <property type="molecule type" value="Genomic_DNA"/>
</dbReference>
<gene>
    <name evidence="1" type="ORF">A6M23_05770</name>
</gene>
<dbReference type="Gene3D" id="2.40.160.10">
    <property type="entry name" value="Porin"/>
    <property type="match status" value="1"/>
</dbReference>
<dbReference type="Proteomes" id="UP000095008">
    <property type="component" value="Unassembled WGS sequence"/>
</dbReference>